<keyword evidence="1" id="KW-0677">Repeat</keyword>
<dbReference type="SMART" id="SM00028">
    <property type="entry name" value="TPR"/>
    <property type="match status" value="3"/>
</dbReference>
<keyword evidence="5" id="KW-1185">Reference proteome</keyword>
<sequence length="505" mass="58645">MSRKTNQKTIHISTTMKKNISILLFLFFLSNTIVFAQTYTKQQIDSLVSLGEKHIYNMDIKTKPLALEIIEQSRKAQYIRGIIDGYQLIIAYYCFLGEFKTAQEYIAIAEKELPEEKDSPSFIDIIRLKGDCYNRTGLFQRARKEFNRCLTIADKIQDKNIKHGIKANVYNSIAMTISKQDKTNDSLFYYYRKCISEFQQRTGQEEGKNRAIAQANINISTSFIQIKKYDSAAYYVQRALKILHKNDTSILKLNAYKNLGDIHLGKRRYDSAIYYYESILKKTEAANQSYILSNVYSKLSNIYSVLNDDKKSKAYQDQYITINKKISKLEEEALEASIESMGQKNKAELETSRTIFNIIIGFMILTFGTIAYHFIKKFRKVKADKKKKGELLYEKEEELERLTDSNKPTLQEVLQLAINKDPSFNTKFQELEPDFYDKLNQKANSALNYNDLIFCAMIRLGFITKEIAQNLNSTVGAVETRKYRLRKKLNLASSDEDLTIWMMNL</sequence>
<dbReference type="InterPro" id="IPR011990">
    <property type="entry name" value="TPR-like_helical_dom_sf"/>
</dbReference>
<organism evidence="4 5">
    <name type="scientific">Flavobacterium branchiarum</name>
    <dbReference type="NCBI Taxonomy" id="1114870"/>
    <lineage>
        <taxon>Bacteria</taxon>
        <taxon>Pseudomonadati</taxon>
        <taxon>Bacteroidota</taxon>
        <taxon>Flavobacteriia</taxon>
        <taxon>Flavobacteriales</taxon>
        <taxon>Flavobacteriaceae</taxon>
        <taxon>Flavobacterium</taxon>
    </lineage>
</organism>
<evidence type="ECO:0000256" key="1">
    <source>
        <dbReference type="ARBA" id="ARBA00022737"/>
    </source>
</evidence>
<keyword evidence="3" id="KW-0812">Transmembrane</keyword>
<accession>A0ABV5FJ42</accession>
<feature type="transmembrane region" description="Helical" evidence="3">
    <location>
        <begin position="355"/>
        <end position="375"/>
    </location>
</feature>
<gene>
    <name evidence="4" type="ORF">ACFFUQ_06000</name>
</gene>
<proteinExistence type="predicted"/>
<dbReference type="PANTHER" id="PTHR45641:SF19">
    <property type="entry name" value="NEPHROCYSTIN-3"/>
    <property type="match status" value="1"/>
</dbReference>
<evidence type="ECO:0000256" key="2">
    <source>
        <dbReference type="ARBA" id="ARBA00022803"/>
    </source>
</evidence>
<dbReference type="RefSeq" id="WP_290268021.1">
    <property type="nucleotide sequence ID" value="NZ_JAUFQQ010000005.1"/>
</dbReference>
<evidence type="ECO:0000256" key="3">
    <source>
        <dbReference type="SAM" id="Phobius"/>
    </source>
</evidence>
<evidence type="ECO:0008006" key="6">
    <source>
        <dbReference type="Google" id="ProtNLM"/>
    </source>
</evidence>
<protein>
    <recommendedName>
        <fullName evidence="6">HTH luxR-type domain-containing protein</fullName>
    </recommendedName>
</protein>
<name>A0ABV5FJ42_9FLAO</name>
<evidence type="ECO:0000313" key="5">
    <source>
        <dbReference type="Proteomes" id="UP001589589"/>
    </source>
</evidence>
<dbReference type="SUPFAM" id="SSF46894">
    <property type="entry name" value="C-terminal effector domain of the bipartite response regulators"/>
    <property type="match status" value="1"/>
</dbReference>
<dbReference type="Proteomes" id="UP001589589">
    <property type="component" value="Unassembled WGS sequence"/>
</dbReference>
<reference evidence="4 5" key="1">
    <citation type="submission" date="2024-09" db="EMBL/GenBank/DDBJ databases">
        <authorList>
            <person name="Sun Q."/>
            <person name="Mori K."/>
        </authorList>
    </citation>
    <scope>NUCLEOTIDE SEQUENCE [LARGE SCALE GENOMIC DNA]</scope>
    <source>
        <strain evidence="4 5">CECT 7908</strain>
    </source>
</reference>
<keyword evidence="3" id="KW-0472">Membrane</keyword>
<comment type="caution">
    <text evidence="4">The sequence shown here is derived from an EMBL/GenBank/DDBJ whole genome shotgun (WGS) entry which is preliminary data.</text>
</comment>
<keyword evidence="2" id="KW-0802">TPR repeat</keyword>
<dbReference type="InterPro" id="IPR019734">
    <property type="entry name" value="TPR_rpt"/>
</dbReference>
<dbReference type="EMBL" id="JBHMEX010000023">
    <property type="protein sequence ID" value="MFB9063569.1"/>
    <property type="molecule type" value="Genomic_DNA"/>
</dbReference>
<dbReference type="InterPro" id="IPR016032">
    <property type="entry name" value="Sig_transdc_resp-reg_C-effctor"/>
</dbReference>
<dbReference type="PANTHER" id="PTHR45641">
    <property type="entry name" value="TETRATRICOPEPTIDE REPEAT PROTEIN (AFU_ORTHOLOGUE AFUA_6G03870)"/>
    <property type="match status" value="1"/>
</dbReference>
<evidence type="ECO:0000313" key="4">
    <source>
        <dbReference type="EMBL" id="MFB9063569.1"/>
    </source>
</evidence>
<keyword evidence="3" id="KW-1133">Transmembrane helix</keyword>
<dbReference type="SUPFAM" id="SSF48452">
    <property type="entry name" value="TPR-like"/>
    <property type="match status" value="2"/>
</dbReference>
<dbReference type="Gene3D" id="1.25.40.10">
    <property type="entry name" value="Tetratricopeptide repeat domain"/>
    <property type="match status" value="2"/>
</dbReference>